<dbReference type="EMBL" id="OV170232">
    <property type="protein sequence ID" value="CAH0717197.1"/>
    <property type="molecule type" value="Genomic_DNA"/>
</dbReference>
<keyword evidence="4" id="KW-1185">Reference proteome</keyword>
<accession>A0A8J9UP78</accession>
<feature type="non-terminal residue" evidence="3">
    <location>
        <position position="138"/>
    </location>
</feature>
<evidence type="ECO:0000313" key="3">
    <source>
        <dbReference type="EMBL" id="CAH0717197.1"/>
    </source>
</evidence>
<comment type="similarity">
    <text evidence="1">Belongs to the GBP/PSP1/paralytic peptide family.</text>
</comment>
<dbReference type="AlphaFoldDB" id="A0A8J9UP78"/>
<gene>
    <name evidence="3" type="ORF">BINO364_LOCUS3834</name>
</gene>
<name>A0A8J9UP78_9NEOP</name>
<feature type="region of interest" description="Disordered" evidence="2">
    <location>
        <begin position="32"/>
        <end position="53"/>
    </location>
</feature>
<reference evidence="3" key="1">
    <citation type="submission" date="2021-12" db="EMBL/GenBank/DDBJ databases">
        <authorList>
            <person name="Martin H S."/>
        </authorList>
    </citation>
    <scope>NUCLEOTIDE SEQUENCE</scope>
</reference>
<dbReference type="OrthoDB" id="7439590at2759"/>
<protein>
    <submittedName>
        <fullName evidence="3">Uncharacterized protein</fullName>
    </submittedName>
</protein>
<dbReference type="Proteomes" id="UP000838878">
    <property type="component" value="Chromosome 12"/>
</dbReference>
<organism evidence="3 4">
    <name type="scientific">Brenthis ino</name>
    <name type="common">lesser marbled fritillary</name>
    <dbReference type="NCBI Taxonomy" id="405034"/>
    <lineage>
        <taxon>Eukaryota</taxon>
        <taxon>Metazoa</taxon>
        <taxon>Ecdysozoa</taxon>
        <taxon>Arthropoda</taxon>
        <taxon>Hexapoda</taxon>
        <taxon>Insecta</taxon>
        <taxon>Pterygota</taxon>
        <taxon>Neoptera</taxon>
        <taxon>Endopterygota</taxon>
        <taxon>Lepidoptera</taxon>
        <taxon>Glossata</taxon>
        <taxon>Ditrysia</taxon>
        <taxon>Papilionoidea</taxon>
        <taxon>Nymphalidae</taxon>
        <taxon>Heliconiinae</taxon>
        <taxon>Argynnini</taxon>
        <taxon>Brenthis</taxon>
    </lineage>
</organism>
<proteinExistence type="inferred from homology"/>
<evidence type="ECO:0000256" key="1">
    <source>
        <dbReference type="ARBA" id="ARBA00010601"/>
    </source>
</evidence>
<sequence length="138" mass="14977">MKNANGGLVKGFIESVHEKAHKVHDDIRDFLHPKNNENVPAYNSNNEDNNDGKLIFVSSPTLPANAEGTTNDNNLNRDVKSENISEDKVVFVVSSTTEVAAATVTGSTTTEKEGRENFFGGCSTGFKRTADGRCKPTF</sequence>
<dbReference type="Pfam" id="PF02425">
    <property type="entry name" value="GBP_PSP"/>
    <property type="match status" value="1"/>
</dbReference>
<dbReference type="InterPro" id="IPR003463">
    <property type="entry name" value="GBP_PSP"/>
</dbReference>
<feature type="compositionally biased region" description="Polar residues" evidence="2">
    <location>
        <begin position="36"/>
        <end position="47"/>
    </location>
</feature>
<evidence type="ECO:0000313" key="4">
    <source>
        <dbReference type="Proteomes" id="UP000838878"/>
    </source>
</evidence>
<evidence type="ECO:0000256" key="2">
    <source>
        <dbReference type="SAM" id="MobiDB-lite"/>
    </source>
</evidence>